<gene>
    <name evidence="2" type="ORF">FIBSPDRAFT_305645</name>
</gene>
<sequence>MNGAWLVAFTVAAALYGIISAQTLYLRRDCRDCLTLKAMIIAIWGLESIHVFFCACTTWDLAAANYAHKRYQWSVLVTLFSRAGYKTFMDCNAAAYTHADLCMRTVRGVLYLDRIWKPFKAPVVCRVLRRGIDEAS</sequence>
<evidence type="ECO:0000313" key="2">
    <source>
        <dbReference type="EMBL" id="KZP33382.1"/>
    </source>
</evidence>
<protein>
    <submittedName>
        <fullName evidence="2">Uncharacterized protein</fullName>
    </submittedName>
</protein>
<reference evidence="2 3" key="1">
    <citation type="journal article" date="2016" name="Mol. Biol. Evol.">
        <title>Comparative Genomics of Early-Diverging Mushroom-Forming Fungi Provides Insights into the Origins of Lignocellulose Decay Capabilities.</title>
        <authorList>
            <person name="Nagy L.G."/>
            <person name="Riley R."/>
            <person name="Tritt A."/>
            <person name="Adam C."/>
            <person name="Daum C."/>
            <person name="Floudas D."/>
            <person name="Sun H."/>
            <person name="Yadav J.S."/>
            <person name="Pangilinan J."/>
            <person name="Larsson K.H."/>
            <person name="Matsuura K."/>
            <person name="Barry K."/>
            <person name="Labutti K."/>
            <person name="Kuo R."/>
            <person name="Ohm R.A."/>
            <person name="Bhattacharya S.S."/>
            <person name="Shirouzu T."/>
            <person name="Yoshinaga Y."/>
            <person name="Martin F.M."/>
            <person name="Grigoriev I.V."/>
            <person name="Hibbett D.S."/>
        </authorList>
    </citation>
    <scope>NUCLEOTIDE SEQUENCE [LARGE SCALE GENOMIC DNA]</scope>
    <source>
        <strain evidence="2 3">CBS 109695</strain>
    </source>
</reference>
<name>A0A166W515_9AGAM</name>
<proteinExistence type="predicted"/>
<keyword evidence="1" id="KW-0732">Signal</keyword>
<accession>A0A166W515</accession>
<evidence type="ECO:0000256" key="1">
    <source>
        <dbReference type="SAM" id="SignalP"/>
    </source>
</evidence>
<dbReference type="Proteomes" id="UP000076532">
    <property type="component" value="Unassembled WGS sequence"/>
</dbReference>
<feature type="signal peptide" evidence="1">
    <location>
        <begin position="1"/>
        <end position="21"/>
    </location>
</feature>
<keyword evidence="3" id="KW-1185">Reference proteome</keyword>
<dbReference type="OrthoDB" id="2757242at2759"/>
<organism evidence="2 3">
    <name type="scientific">Athelia psychrophila</name>
    <dbReference type="NCBI Taxonomy" id="1759441"/>
    <lineage>
        <taxon>Eukaryota</taxon>
        <taxon>Fungi</taxon>
        <taxon>Dikarya</taxon>
        <taxon>Basidiomycota</taxon>
        <taxon>Agaricomycotina</taxon>
        <taxon>Agaricomycetes</taxon>
        <taxon>Agaricomycetidae</taxon>
        <taxon>Atheliales</taxon>
        <taxon>Atheliaceae</taxon>
        <taxon>Athelia</taxon>
    </lineage>
</organism>
<feature type="chain" id="PRO_5007881598" evidence="1">
    <location>
        <begin position="22"/>
        <end position="136"/>
    </location>
</feature>
<dbReference type="EMBL" id="KV417482">
    <property type="protein sequence ID" value="KZP33382.1"/>
    <property type="molecule type" value="Genomic_DNA"/>
</dbReference>
<dbReference type="AlphaFoldDB" id="A0A166W515"/>
<evidence type="ECO:0000313" key="3">
    <source>
        <dbReference type="Proteomes" id="UP000076532"/>
    </source>
</evidence>